<gene>
    <name evidence="2" type="ORF">EDC34_107129</name>
</gene>
<dbReference type="Proteomes" id="UP000295414">
    <property type="component" value="Unassembled WGS sequence"/>
</dbReference>
<keyword evidence="3" id="KW-1185">Reference proteome</keyword>
<sequence>MKSSTQATLALALGTLLTAAALPAAAQDMKSGGHDMMAGKEKCFGVAMKAKNDCKAGAGTTCAGTAKKDYQGNAWKYVPAGTCEKTASPTSPTGFGQLAAFTEKA</sequence>
<dbReference type="Pfam" id="PF10048">
    <property type="entry name" value="DUF2282"/>
    <property type="match status" value="1"/>
</dbReference>
<evidence type="ECO:0000313" key="3">
    <source>
        <dbReference type="Proteomes" id="UP000295414"/>
    </source>
</evidence>
<evidence type="ECO:0000256" key="1">
    <source>
        <dbReference type="SAM" id="SignalP"/>
    </source>
</evidence>
<dbReference type="OrthoDB" id="1551288at2"/>
<dbReference type="RefSeq" id="WP_114960454.1">
    <property type="nucleotide sequence ID" value="NZ_MSZW01000047.1"/>
</dbReference>
<feature type="signal peptide" evidence="1">
    <location>
        <begin position="1"/>
        <end position="26"/>
    </location>
</feature>
<organism evidence="2 3">
    <name type="scientific">Thermomonas haemolytica</name>
    <dbReference type="NCBI Taxonomy" id="141949"/>
    <lineage>
        <taxon>Bacteria</taxon>
        <taxon>Pseudomonadati</taxon>
        <taxon>Pseudomonadota</taxon>
        <taxon>Gammaproteobacteria</taxon>
        <taxon>Lysobacterales</taxon>
        <taxon>Lysobacteraceae</taxon>
        <taxon>Thermomonas</taxon>
    </lineage>
</organism>
<protein>
    <submittedName>
        <fullName evidence="2">Putative membrane protein</fullName>
    </submittedName>
</protein>
<accession>A0A4R3N2R2</accession>
<name>A0A4R3N2R2_9GAMM</name>
<proteinExistence type="predicted"/>
<keyword evidence="1" id="KW-0732">Signal</keyword>
<feature type="chain" id="PRO_5020397363" evidence="1">
    <location>
        <begin position="27"/>
        <end position="105"/>
    </location>
</feature>
<comment type="caution">
    <text evidence="2">The sequence shown here is derived from an EMBL/GenBank/DDBJ whole genome shotgun (WGS) entry which is preliminary data.</text>
</comment>
<dbReference type="EMBL" id="SMAP01000007">
    <property type="protein sequence ID" value="TCT22577.1"/>
    <property type="molecule type" value="Genomic_DNA"/>
</dbReference>
<evidence type="ECO:0000313" key="2">
    <source>
        <dbReference type="EMBL" id="TCT22577.1"/>
    </source>
</evidence>
<reference evidence="2 3" key="1">
    <citation type="submission" date="2019-03" db="EMBL/GenBank/DDBJ databases">
        <title>Genomic Encyclopedia of Type Strains, Phase IV (KMG-IV): sequencing the most valuable type-strain genomes for metagenomic binning, comparative biology and taxonomic classification.</title>
        <authorList>
            <person name="Goeker M."/>
        </authorList>
    </citation>
    <scope>NUCLEOTIDE SEQUENCE [LARGE SCALE GENOMIC DNA]</scope>
    <source>
        <strain evidence="2 3">DSM 13605</strain>
    </source>
</reference>
<dbReference type="AlphaFoldDB" id="A0A4R3N2R2"/>
<dbReference type="InterPro" id="IPR018740">
    <property type="entry name" value="DUF2282_membr"/>
</dbReference>